<name>A0ABY7SK99_9RHOB</name>
<protein>
    <submittedName>
        <fullName evidence="2">Uncharacterized protein</fullName>
    </submittedName>
</protein>
<gene>
    <name evidence="2" type="ORF">JHX87_00155</name>
    <name evidence="1" type="ORF">JHX87_15750</name>
</gene>
<reference evidence="2 3" key="1">
    <citation type="submission" date="2021-01" db="EMBL/GenBank/DDBJ databases">
        <title>Biogeographic distribution of Paracoccus.</title>
        <authorList>
            <person name="Hollensteiner J."/>
            <person name="Leineberger J."/>
            <person name="Brinkhoff T."/>
            <person name="Daniel R."/>
        </authorList>
    </citation>
    <scope>NUCLEOTIDE SEQUENCE [LARGE SCALE GENOMIC DNA]</scope>
    <source>
        <strain evidence="2 3">KCTC 22803</strain>
    </source>
</reference>
<dbReference type="InterPro" id="IPR029058">
    <property type="entry name" value="AB_hydrolase_fold"/>
</dbReference>
<dbReference type="EMBL" id="CP067136">
    <property type="protein sequence ID" value="WCR07314.1"/>
    <property type="molecule type" value="Genomic_DNA"/>
</dbReference>
<evidence type="ECO:0000313" key="2">
    <source>
        <dbReference type="EMBL" id="WCR07314.1"/>
    </source>
</evidence>
<dbReference type="Proteomes" id="UP001219349">
    <property type="component" value="Chromosome"/>
</dbReference>
<organism evidence="2 3">
    <name type="scientific">Paracoccus fistulariae</name>
    <dbReference type="NCBI Taxonomy" id="658446"/>
    <lineage>
        <taxon>Bacteria</taxon>
        <taxon>Pseudomonadati</taxon>
        <taxon>Pseudomonadota</taxon>
        <taxon>Alphaproteobacteria</taxon>
        <taxon>Rhodobacterales</taxon>
        <taxon>Paracoccaceae</taxon>
        <taxon>Paracoccus</taxon>
    </lineage>
</organism>
<dbReference type="EMBL" id="CP067136">
    <property type="protein sequence ID" value="WCR06903.1"/>
    <property type="molecule type" value="Genomic_DNA"/>
</dbReference>
<evidence type="ECO:0000313" key="3">
    <source>
        <dbReference type="Proteomes" id="UP001219349"/>
    </source>
</evidence>
<dbReference type="Pfam" id="PF26363">
    <property type="entry name" value="Phospholipase-like"/>
    <property type="match status" value="1"/>
</dbReference>
<sequence length="314" mass="33211">MKTATNDLADALLESGVTAAQIEHAEAMADADLSPGSDNAPCKQCREDICKALRKQLDNNRDEQEKAMLAAATYDPNAPLPEGYRRATEADLQKMGLSDGAGSNLLVLRDEPDFHAEAFVKTDPISGAESYVVGFKGTKMSSTADWQTNISQRLGLETAYYTQASWIGEGLRRSGVGPTSFVGHSLGGGLAATASGASGFPAQTFNAAGLSGSTLAGLPLANTDLVHATNVTGDILSDFQDRFGPKAFGIRRSIADVKAANYSRGQWTGNNFNTSLENNAKSGVQLHGMQEVQNSLKQEESQIQRQMEANGCGG</sequence>
<evidence type="ECO:0000313" key="1">
    <source>
        <dbReference type="EMBL" id="WCR06903.1"/>
    </source>
</evidence>
<keyword evidence="3" id="KW-1185">Reference proteome</keyword>
<dbReference type="SUPFAM" id="SSF53474">
    <property type="entry name" value="alpha/beta-Hydrolases"/>
    <property type="match status" value="1"/>
</dbReference>
<proteinExistence type="predicted"/>
<dbReference type="RefSeq" id="WP_271883873.1">
    <property type="nucleotide sequence ID" value="NZ_CP067136.1"/>
</dbReference>
<accession>A0ABY7SK99</accession>